<feature type="transmembrane region" description="Helical" evidence="1">
    <location>
        <begin position="117"/>
        <end position="135"/>
    </location>
</feature>
<evidence type="ECO:0000313" key="3">
    <source>
        <dbReference type="Proteomes" id="UP001215598"/>
    </source>
</evidence>
<evidence type="ECO:0000313" key="2">
    <source>
        <dbReference type="EMBL" id="KAJ7750000.1"/>
    </source>
</evidence>
<proteinExistence type="predicted"/>
<keyword evidence="1" id="KW-0812">Transmembrane</keyword>
<feature type="transmembrane region" description="Helical" evidence="1">
    <location>
        <begin position="79"/>
        <end position="97"/>
    </location>
</feature>
<accession>A0AAD7IV20</accession>
<gene>
    <name evidence="2" type="ORF">B0H16DRAFT_1844296</name>
</gene>
<dbReference type="PANTHER" id="PTHR35043">
    <property type="entry name" value="TRANSCRIPTION FACTOR DOMAIN-CONTAINING PROTEIN"/>
    <property type="match status" value="1"/>
</dbReference>
<keyword evidence="3" id="KW-1185">Reference proteome</keyword>
<protein>
    <submittedName>
        <fullName evidence="2">Uncharacterized protein</fullName>
    </submittedName>
</protein>
<sequence>MAVQTLLLSFSAFPLPLPGIPLRLKSEIAGCYFAGYITPMLLIILVVYLSRKLSLAEGRSLNPRESSDSCDDIRNCRTLFGIVWGCLTTIFACTWISVHLNVPPPHKGWLFRHFRKLPMMLAAVIAPEVVITFAARQKLDTLHISKEFKISKTHAFFFCMGGFVSRNGHHPIASIEQLRDPLLGEDYVPAIQNVKEEE</sequence>
<dbReference type="EMBL" id="JARKIB010000067">
    <property type="protein sequence ID" value="KAJ7750000.1"/>
    <property type="molecule type" value="Genomic_DNA"/>
</dbReference>
<dbReference type="PANTHER" id="PTHR35043:SF7">
    <property type="entry name" value="TRANSCRIPTION FACTOR DOMAIN-CONTAINING PROTEIN"/>
    <property type="match status" value="1"/>
</dbReference>
<keyword evidence="1" id="KW-1133">Transmembrane helix</keyword>
<keyword evidence="1" id="KW-0472">Membrane</keyword>
<comment type="caution">
    <text evidence="2">The sequence shown here is derived from an EMBL/GenBank/DDBJ whole genome shotgun (WGS) entry which is preliminary data.</text>
</comment>
<name>A0AAD7IV20_9AGAR</name>
<evidence type="ECO:0000256" key="1">
    <source>
        <dbReference type="SAM" id="Phobius"/>
    </source>
</evidence>
<organism evidence="2 3">
    <name type="scientific">Mycena metata</name>
    <dbReference type="NCBI Taxonomy" id="1033252"/>
    <lineage>
        <taxon>Eukaryota</taxon>
        <taxon>Fungi</taxon>
        <taxon>Dikarya</taxon>
        <taxon>Basidiomycota</taxon>
        <taxon>Agaricomycotina</taxon>
        <taxon>Agaricomycetes</taxon>
        <taxon>Agaricomycetidae</taxon>
        <taxon>Agaricales</taxon>
        <taxon>Marasmiineae</taxon>
        <taxon>Mycenaceae</taxon>
        <taxon>Mycena</taxon>
    </lineage>
</organism>
<reference evidence="2" key="1">
    <citation type="submission" date="2023-03" db="EMBL/GenBank/DDBJ databases">
        <title>Massive genome expansion in bonnet fungi (Mycena s.s.) driven by repeated elements and novel gene families across ecological guilds.</title>
        <authorList>
            <consortium name="Lawrence Berkeley National Laboratory"/>
            <person name="Harder C.B."/>
            <person name="Miyauchi S."/>
            <person name="Viragh M."/>
            <person name="Kuo A."/>
            <person name="Thoen E."/>
            <person name="Andreopoulos B."/>
            <person name="Lu D."/>
            <person name="Skrede I."/>
            <person name="Drula E."/>
            <person name="Henrissat B."/>
            <person name="Morin E."/>
            <person name="Kohler A."/>
            <person name="Barry K."/>
            <person name="LaButti K."/>
            <person name="Morin E."/>
            <person name="Salamov A."/>
            <person name="Lipzen A."/>
            <person name="Mereny Z."/>
            <person name="Hegedus B."/>
            <person name="Baldrian P."/>
            <person name="Stursova M."/>
            <person name="Weitz H."/>
            <person name="Taylor A."/>
            <person name="Grigoriev I.V."/>
            <person name="Nagy L.G."/>
            <person name="Martin F."/>
            <person name="Kauserud H."/>
        </authorList>
    </citation>
    <scope>NUCLEOTIDE SEQUENCE</scope>
    <source>
        <strain evidence="2">CBHHK182m</strain>
    </source>
</reference>
<dbReference type="AlphaFoldDB" id="A0AAD7IV20"/>
<feature type="transmembrane region" description="Helical" evidence="1">
    <location>
        <begin position="30"/>
        <end position="49"/>
    </location>
</feature>
<dbReference type="Proteomes" id="UP001215598">
    <property type="component" value="Unassembled WGS sequence"/>
</dbReference>